<evidence type="ECO:0000313" key="1">
    <source>
        <dbReference type="EMBL" id="AUB38186.1"/>
    </source>
</evidence>
<proteinExistence type="predicted"/>
<protein>
    <submittedName>
        <fullName evidence="1">Uncharacterized protein</fullName>
    </submittedName>
</protein>
<keyword evidence="2" id="KW-1185">Reference proteome</keyword>
<dbReference type="Proteomes" id="UP000232003">
    <property type="component" value="Chromosome"/>
</dbReference>
<dbReference type="AlphaFoldDB" id="A0A2K8SRV8"/>
<evidence type="ECO:0000313" key="2">
    <source>
        <dbReference type="Proteomes" id="UP000232003"/>
    </source>
</evidence>
<sequence length="43" mass="5135">MRRWEESCLYERRHATDDRHCYAGNRTFEESVSVALAWGQFIG</sequence>
<organism evidence="1 2">
    <name type="scientific">Nostoc flagelliforme CCNUN1</name>
    <dbReference type="NCBI Taxonomy" id="2038116"/>
    <lineage>
        <taxon>Bacteria</taxon>
        <taxon>Bacillati</taxon>
        <taxon>Cyanobacteriota</taxon>
        <taxon>Cyanophyceae</taxon>
        <taxon>Nostocales</taxon>
        <taxon>Nostocaceae</taxon>
        <taxon>Nostoc</taxon>
    </lineage>
</organism>
<dbReference type="KEGG" id="nfl:COO91_04151"/>
<gene>
    <name evidence="1" type="ORF">COO91_04151</name>
</gene>
<accession>A0A2K8SRV8</accession>
<reference evidence="1 2" key="1">
    <citation type="submission" date="2017-11" db="EMBL/GenBank/DDBJ databases">
        <title>Complete genome of a free-living desiccation-tolerant cyanobacterium and its photosynthetic adaptation to extreme terrestrial habitat.</title>
        <authorList>
            <person name="Shang J."/>
        </authorList>
    </citation>
    <scope>NUCLEOTIDE SEQUENCE [LARGE SCALE GENOMIC DNA]</scope>
    <source>
        <strain evidence="1 2">CCNUN1</strain>
    </source>
</reference>
<dbReference type="EMBL" id="CP024785">
    <property type="protein sequence ID" value="AUB38186.1"/>
    <property type="molecule type" value="Genomic_DNA"/>
</dbReference>
<name>A0A2K8SRV8_9NOSO</name>